<organism evidence="2 4">
    <name type="scientific">Sipha flava</name>
    <name type="common">yellow sugarcane aphid</name>
    <dbReference type="NCBI Taxonomy" id="143950"/>
    <lineage>
        <taxon>Eukaryota</taxon>
        <taxon>Metazoa</taxon>
        <taxon>Ecdysozoa</taxon>
        <taxon>Arthropoda</taxon>
        <taxon>Hexapoda</taxon>
        <taxon>Insecta</taxon>
        <taxon>Pterygota</taxon>
        <taxon>Neoptera</taxon>
        <taxon>Paraneoptera</taxon>
        <taxon>Hemiptera</taxon>
        <taxon>Sternorrhyncha</taxon>
        <taxon>Aphidomorpha</taxon>
        <taxon>Aphidoidea</taxon>
        <taxon>Aphididae</taxon>
        <taxon>Sipha</taxon>
    </lineage>
</organism>
<dbReference type="SUPFAM" id="SSF51735">
    <property type="entry name" value="NAD(P)-binding Rossmann-fold domains"/>
    <property type="match status" value="1"/>
</dbReference>
<dbReference type="Proteomes" id="UP000694846">
    <property type="component" value="Unplaced"/>
</dbReference>
<dbReference type="OrthoDB" id="294295at2759"/>
<dbReference type="GO" id="GO:0016491">
    <property type="term" value="F:oxidoreductase activity"/>
    <property type="evidence" value="ECO:0007669"/>
    <property type="project" value="TreeGrafter"/>
</dbReference>
<keyword evidence="2" id="KW-1185">Reference proteome</keyword>
<dbReference type="GO" id="GO:0008202">
    <property type="term" value="P:steroid metabolic process"/>
    <property type="evidence" value="ECO:0007669"/>
    <property type="project" value="TreeGrafter"/>
</dbReference>
<dbReference type="InterPro" id="IPR036291">
    <property type="entry name" value="NAD(P)-bd_dom_sf"/>
</dbReference>
<dbReference type="PRINTS" id="PR00081">
    <property type="entry name" value="GDHRDH"/>
</dbReference>
<dbReference type="PANTHER" id="PTHR43313:SF36">
    <property type="entry name" value="D-BETA-HYDROXYBUTYRATE DEHYDROGENASE, MITOCHONDRIAL"/>
    <property type="match status" value="1"/>
</dbReference>
<keyword evidence="1" id="KW-1133">Transmembrane helix</keyword>
<proteinExistence type="predicted"/>
<dbReference type="AlphaFoldDB" id="A0A8B8FVB3"/>
<dbReference type="RefSeq" id="XP_025414285.1">
    <property type="nucleotide sequence ID" value="XM_025558500.1"/>
</dbReference>
<evidence type="ECO:0000313" key="3">
    <source>
        <dbReference type="RefSeq" id="XP_025414284.1"/>
    </source>
</evidence>
<sequence>MKNFYDVRTYVFISVVSATVWITISILSKKRIKREQNKKDQITIPLIVITGCDTGLGYSVVTRYLNNRNSNENRNTNRIYNWFKCKKLIVPPKIAIVAFCLNSNGSGAKRLHQLSVNNNEIQLFIKQLDLTNTDSIKNGVDFISDLLQRNVDENGYYKYELHALVNNAARMVMAEYEWQTFQMIQQQFNINVLGPIMLTAQLLPKFRKDKSRVINIISHCAYLPLPGVSIYGATKAAIRAWTVGSRVELEHHGIRLITFSPGSFYLYSSIMSGHQRLIDFKQMHESMDSEQLAYYGTYFDAYQNYLSTIDPYIQPPEITIPSNHLVYSEMDHALWSAQPKVEYKVPEPWRYKAYFIMAWILSAFHLYHIRDKVVRRFVATPQFKNYDTN</sequence>
<evidence type="ECO:0000313" key="2">
    <source>
        <dbReference type="Proteomes" id="UP000694846"/>
    </source>
</evidence>
<dbReference type="Gene3D" id="3.40.50.720">
    <property type="entry name" value="NAD(P)-binding Rossmann-like Domain"/>
    <property type="match status" value="1"/>
</dbReference>
<dbReference type="Pfam" id="PF00106">
    <property type="entry name" value="adh_short"/>
    <property type="match status" value="1"/>
</dbReference>
<keyword evidence="1" id="KW-0812">Transmembrane</keyword>
<dbReference type="InterPro" id="IPR002347">
    <property type="entry name" value="SDR_fam"/>
</dbReference>
<evidence type="ECO:0000256" key="1">
    <source>
        <dbReference type="SAM" id="Phobius"/>
    </source>
</evidence>
<reference evidence="3 4" key="1">
    <citation type="submission" date="2025-04" db="UniProtKB">
        <authorList>
            <consortium name="RefSeq"/>
        </authorList>
    </citation>
    <scope>IDENTIFICATION</scope>
    <source>
        <tissue evidence="3 4">Whole body</tissue>
    </source>
</reference>
<dbReference type="GeneID" id="112686288"/>
<dbReference type="RefSeq" id="XP_025414284.1">
    <property type="nucleotide sequence ID" value="XM_025558499.1"/>
</dbReference>
<gene>
    <name evidence="3 4" type="primary">LOC112686288</name>
</gene>
<dbReference type="PANTHER" id="PTHR43313">
    <property type="entry name" value="SHORT-CHAIN DEHYDROGENASE/REDUCTASE FAMILY 9C"/>
    <property type="match status" value="1"/>
</dbReference>
<feature type="transmembrane region" description="Helical" evidence="1">
    <location>
        <begin position="7"/>
        <end position="27"/>
    </location>
</feature>
<evidence type="ECO:0000313" key="4">
    <source>
        <dbReference type="RefSeq" id="XP_025414285.1"/>
    </source>
</evidence>
<dbReference type="CTD" id="43512"/>
<name>A0A8B8FVB3_9HEMI</name>
<accession>A0A8B8FVB3</accession>
<protein>
    <submittedName>
        <fullName evidence="3 4">Short-chain dehydrogenase/reductase family 9C member 7</fullName>
    </submittedName>
</protein>
<keyword evidence="1" id="KW-0472">Membrane</keyword>